<feature type="region of interest" description="Disordered" evidence="1">
    <location>
        <begin position="1"/>
        <end position="85"/>
    </location>
</feature>
<organism evidence="2 3">
    <name type="scientific">Thalassiosira oceanica</name>
    <name type="common">Marine diatom</name>
    <dbReference type="NCBI Taxonomy" id="159749"/>
    <lineage>
        <taxon>Eukaryota</taxon>
        <taxon>Sar</taxon>
        <taxon>Stramenopiles</taxon>
        <taxon>Ochrophyta</taxon>
        <taxon>Bacillariophyta</taxon>
        <taxon>Coscinodiscophyceae</taxon>
        <taxon>Thalassiosirophycidae</taxon>
        <taxon>Thalassiosirales</taxon>
        <taxon>Thalassiosiraceae</taxon>
        <taxon>Thalassiosira</taxon>
    </lineage>
</organism>
<dbReference type="AlphaFoldDB" id="K0RP55"/>
<dbReference type="EMBL" id="AGNL01045744">
    <property type="protein sequence ID" value="EJK48522.1"/>
    <property type="molecule type" value="Genomic_DNA"/>
</dbReference>
<sequence length="85" mass="9188">LLDQTSPEFPSSDGGGRLTQMKIDEVEEGLTRRGARRADVAGPGDGSGFDTPADESPDDDEDDYSPDVEEEDTEDEEFDCDMSGL</sequence>
<accession>K0RP55</accession>
<evidence type="ECO:0000313" key="2">
    <source>
        <dbReference type="EMBL" id="EJK48522.1"/>
    </source>
</evidence>
<comment type="caution">
    <text evidence="2">The sequence shown here is derived from an EMBL/GenBank/DDBJ whole genome shotgun (WGS) entry which is preliminary data.</text>
</comment>
<evidence type="ECO:0000313" key="3">
    <source>
        <dbReference type="Proteomes" id="UP000266841"/>
    </source>
</evidence>
<evidence type="ECO:0000256" key="1">
    <source>
        <dbReference type="SAM" id="MobiDB-lite"/>
    </source>
</evidence>
<proteinExistence type="predicted"/>
<feature type="compositionally biased region" description="Acidic residues" evidence="1">
    <location>
        <begin position="52"/>
        <end position="85"/>
    </location>
</feature>
<reference evidence="2 3" key="1">
    <citation type="journal article" date="2012" name="Genome Biol.">
        <title>Genome and low-iron response of an oceanic diatom adapted to chronic iron limitation.</title>
        <authorList>
            <person name="Lommer M."/>
            <person name="Specht M."/>
            <person name="Roy A.S."/>
            <person name="Kraemer L."/>
            <person name="Andreson R."/>
            <person name="Gutowska M.A."/>
            <person name="Wolf J."/>
            <person name="Bergner S.V."/>
            <person name="Schilhabel M.B."/>
            <person name="Klostermeier U.C."/>
            <person name="Beiko R.G."/>
            <person name="Rosenstiel P."/>
            <person name="Hippler M."/>
            <person name="Laroche J."/>
        </authorList>
    </citation>
    <scope>NUCLEOTIDE SEQUENCE [LARGE SCALE GENOMIC DNA]</scope>
    <source>
        <strain evidence="2 3">CCMP1005</strain>
    </source>
</reference>
<name>K0RP55_THAOC</name>
<dbReference type="Proteomes" id="UP000266841">
    <property type="component" value="Unassembled WGS sequence"/>
</dbReference>
<gene>
    <name evidence="2" type="ORF">THAOC_32670</name>
</gene>
<protein>
    <submittedName>
        <fullName evidence="2">Uncharacterized protein</fullName>
    </submittedName>
</protein>
<keyword evidence="3" id="KW-1185">Reference proteome</keyword>
<feature type="non-terminal residue" evidence="2">
    <location>
        <position position="1"/>
    </location>
</feature>